<protein>
    <submittedName>
        <fullName evidence="1">Uncharacterized protein</fullName>
    </submittedName>
</protein>
<reference evidence="1 2" key="1">
    <citation type="journal article" date="2018" name="Sci. Rep.">
        <title>Genomic signatures of local adaptation to the degree of environmental predictability in rotifers.</title>
        <authorList>
            <person name="Franch-Gras L."/>
            <person name="Hahn C."/>
            <person name="Garcia-Roger E.M."/>
            <person name="Carmona M.J."/>
            <person name="Serra M."/>
            <person name="Gomez A."/>
        </authorList>
    </citation>
    <scope>NUCLEOTIDE SEQUENCE [LARGE SCALE GENOMIC DNA]</scope>
    <source>
        <strain evidence="1">HYR1</strain>
    </source>
</reference>
<organism evidence="1 2">
    <name type="scientific">Brachionus plicatilis</name>
    <name type="common">Marine rotifer</name>
    <name type="synonym">Brachionus muelleri</name>
    <dbReference type="NCBI Taxonomy" id="10195"/>
    <lineage>
        <taxon>Eukaryota</taxon>
        <taxon>Metazoa</taxon>
        <taxon>Spiralia</taxon>
        <taxon>Gnathifera</taxon>
        <taxon>Rotifera</taxon>
        <taxon>Eurotatoria</taxon>
        <taxon>Monogononta</taxon>
        <taxon>Pseudotrocha</taxon>
        <taxon>Ploima</taxon>
        <taxon>Brachionidae</taxon>
        <taxon>Brachionus</taxon>
    </lineage>
</organism>
<comment type="caution">
    <text evidence="1">The sequence shown here is derived from an EMBL/GenBank/DDBJ whole genome shotgun (WGS) entry which is preliminary data.</text>
</comment>
<dbReference type="EMBL" id="REGN01013695">
    <property type="protein sequence ID" value="RMZ93582.1"/>
    <property type="molecule type" value="Genomic_DNA"/>
</dbReference>
<keyword evidence="2" id="KW-1185">Reference proteome</keyword>
<evidence type="ECO:0000313" key="1">
    <source>
        <dbReference type="EMBL" id="RMZ93582.1"/>
    </source>
</evidence>
<proteinExistence type="predicted"/>
<gene>
    <name evidence="1" type="ORF">BpHYR1_042221</name>
</gene>
<evidence type="ECO:0000313" key="2">
    <source>
        <dbReference type="Proteomes" id="UP000276133"/>
    </source>
</evidence>
<name>A0A3M7P3E2_BRAPC</name>
<accession>A0A3M7P3E2</accession>
<sequence>MCHIFFYIIFFEKDLTPENLLLRINKLLIIIKWSFMHSMLERQKTQSKFNKIEVEFEKTLTPEKCQNYINHLKKVIKIVIEKEGGWSYHYD</sequence>
<dbReference type="Proteomes" id="UP000276133">
    <property type="component" value="Unassembled WGS sequence"/>
</dbReference>
<dbReference type="AlphaFoldDB" id="A0A3M7P3E2"/>